<feature type="domain" description="PPIase cyclophilin-type" evidence="6">
    <location>
        <begin position="420"/>
        <end position="564"/>
    </location>
</feature>
<keyword evidence="2 4" id="KW-0863">Zinc-finger</keyword>
<protein>
    <recommendedName>
        <fullName evidence="10">RING-type domain-containing protein</fullName>
    </recommendedName>
</protein>
<dbReference type="SUPFAM" id="SSF57850">
    <property type="entry name" value="RING/U-box"/>
    <property type="match status" value="1"/>
</dbReference>
<dbReference type="InterPro" id="IPR013083">
    <property type="entry name" value="Znf_RING/FYVE/PHD"/>
</dbReference>
<evidence type="ECO:0000256" key="3">
    <source>
        <dbReference type="ARBA" id="ARBA00022833"/>
    </source>
</evidence>
<dbReference type="GO" id="GO:0008270">
    <property type="term" value="F:zinc ion binding"/>
    <property type="evidence" value="ECO:0007669"/>
    <property type="project" value="UniProtKB-KW"/>
</dbReference>
<evidence type="ECO:0000256" key="1">
    <source>
        <dbReference type="ARBA" id="ARBA00022723"/>
    </source>
</evidence>
<evidence type="ECO:0000256" key="2">
    <source>
        <dbReference type="ARBA" id="ARBA00022771"/>
    </source>
</evidence>
<dbReference type="InterPro" id="IPR017907">
    <property type="entry name" value="Znf_RING_CS"/>
</dbReference>
<dbReference type="Proteomes" id="UP000820818">
    <property type="component" value="Linkage Group LG2"/>
</dbReference>
<evidence type="ECO:0000259" key="7">
    <source>
        <dbReference type="PROSITE" id="PS50089"/>
    </source>
</evidence>
<sequence length="590" mass="66093">MSRISESVDSTIAQDNEDFISCSICFINFDEKERVPKYLEKCYHFFCLPCIKDLSGPGGRNKIACPVCRSTSSLSRTKCEQLVTNHVALRLLKVVESSHAKAEKAKKQLWCKYCNFIALDACLHEKHKTCDNLDVFNNRSQLLKSKISETNSTCDEALRDCHKIQSIHQVVLAWIRWLELEITHRDASIIATISQLDCLKSTEVFDVSVEADMPKTISHIVEFIDRFTEKSSEAKAMQLDVLDILHTYSSAQQDSEYLAHFSSDASPTDLVSWFKGPNCFKVETNSSQCTKQCVKILAFLITLLSGEFSNSGNDSEKNTSGSGKNNVEVNGDLKTNDCLKKGRGGCEKIEKTCENDEPRPSCSGMQQRSKRLADNQDAGTRSLKKCRWMPPTRIDVVMEKHLTHESRERLKTSANGLMCYFRFLIDDKPSERVIFELDDQLAPIMASKFREFCTGKIPPGYQGSIVFPPHVGLNGLPASNSIPSLRGGQIVDHENLLFIADVSILPPKLGSVFFTVKEDNVWGTLVSPEFQILLGEPKWETKTTSTVFGHVVDGLHVLNRISKIHQVNKSKFATVIDCGVVELDLVSVCN</sequence>
<feature type="domain" description="RING-type" evidence="7">
    <location>
        <begin position="22"/>
        <end position="69"/>
    </location>
</feature>
<dbReference type="GO" id="GO:0016567">
    <property type="term" value="P:protein ubiquitination"/>
    <property type="evidence" value="ECO:0007669"/>
    <property type="project" value="TreeGrafter"/>
</dbReference>
<organism evidence="8 9">
    <name type="scientific">Daphnia sinensis</name>
    <dbReference type="NCBI Taxonomy" id="1820382"/>
    <lineage>
        <taxon>Eukaryota</taxon>
        <taxon>Metazoa</taxon>
        <taxon>Ecdysozoa</taxon>
        <taxon>Arthropoda</taxon>
        <taxon>Crustacea</taxon>
        <taxon>Branchiopoda</taxon>
        <taxon>Diplostraca</taxon>
        <taxon>Cladocera</taxon>
        <taxon>Anomopoda</taxon>
        <taxon>Daphniidae</taxon>
        <taxon>Daphnia</taxon>
        <taxon>Daphnia similis group</taxon>
    </lineage>
</organism>
<keyword evidence="3" id="KW-0862">Zinc</keyword>
<dbReference type="EMBL" id="WJBH02000002">
    <property type="protein sequence ID" value="KAI9562612.1"/>
    <property type="molecule type" value="Genomic_DNA"/>
</dbReference>
<evidence type="ECO:0000313" key="9">
    <source>
        <dbReference type="Proteomes" id="UP000820818"/>
    </source>
</evidence>
<dbReference type="AlphaFoldDB" id="A0AAD5L0E1"/>
<feature type="region of interest" description="Disordered" evidence="5">
    <location>
        <begin position="355"/>
        <end position="378"/>
    </location>
</feature>
<dbReference type="InterPro" id="IPR029000">
    <property type="entry name" value="Cyclophilin-like_dom_sf"/>
</dbReference>
<evidence type="ECO:0000313" key="8">
    <source>
        <dbReference type="EMBL" id="KAI9562612.1"/>
    </source>
</evidence>
<keyword evidence="9" id="KW-1185">Reference proteome</keyword>
<reference evidence="8 9" key="1">
    <citation type="submission" date="2022-05" db="EMBL/GenBank/DDBJ databases">
        <title>A multi-omics perspective on studying reproductive biology in Daphnia sinensis.</title>
        <authorList>
            <person name="Jia J."/>
        </authorList>
    </citation>
    <scope>NUCLEOTIDE SEQUENCE [LARGE SCALE GENOMIC DNA]</scope>
    <source>
        <strain evidence="8 9">WSL</strain>
    </source>
</reference>
<dbReference type="PROSITE" id="PS50089">
    <property type="entry name" value="ZF_RING_2"/>
    <property type="match status" value="1"/>
</dbReference>
<evidence type="ECO:0000256" key="5">
    <source>
        <dbReference type="SAM" id="MobiDB-lite"/>
    </source>
</evidence>
<dbReference type="SUPFAM" id="SSF50891">
    <property type="entry name" value="Cyclophilin-like"/>
    <property type="match status" value="1"/>
</dbReference>
<proteinExistence type="predicted"/>
<evidence type="ECO:0000259" key="6">
    <source>
        <dbReference type="PROSITE" id="PS50072"/>
    </source>
</evidence>
<keyword evidence="1" id="KW-0479">Metal-binding</keyword>
<dbReference type="InterPro" id="IPR002130">
    <property type="entry name" value="Cyclophilin-type_PPIase_dom"/>
</dbReference>
<dbReference type="InterPro" id="IPR051435">
    <property type="entry name" value="RING_finger_E3_ubiq-ligases"/>
</dbReference>
<name>A0AAD5L0E1_9CRUS</name>
<dbReference type="PANTHER" id="PTHR22791">
    <property type="entry name" value="RING-TYPE DOMAIN-CONTAINING PROTEIN"/>
    <property type="match status" value="1"/>
</dbReference>
<dbReference type="Pfam" id="PF14634">
    <property type="entry name" value="zf-RING_5"/>
    <property type="match status" value="1"/>
</dbReference>
<dbReference type="SMART" id="SM00184">
    <property type="entry name" value="RING"/>
    <property type="match status" value="1"/>
</dbReference>
<comment type="caution">
    <text evidence="8">The sequence shown here is derived from an EMBL/GenBank/DDBJ whole genome shotgun (WGS) entry which is preliminary data.</text>
</comment>
<dbReference type="InterPro" id="IPR001841">
    <property type="entry name" value="Znf_RING"/>
</dbReference>
<evidence type="ECO:0000256" key="4">
    <source>
        <dbReference type="PROSITE-ProRule" id="PRU00175"/>
    </source>
</evidence>
<dbReference type="PANTHER" id="PTHR22791:SF33">
    <property type="entry name" value="RING-TYPE DOMAIN-CONTAINING PROTEIN"/>
    <property type="match status" value="1"/>
</dbReference>
<accession>A0AAD5L0E1</accession>
<dbReference type="PROSITE" id="PS50072">
    <property type="entry name" value="CSA_PPIASE_2"/>
    <property type="match status" value="1"/>
</dbReference>
<evidence type="ECO:0008006" key="10">
    <source>
        <dbReference type="Google" id="ProtNLM"/>
    </source>
</evidence>
<dbReference type="PROSITE" id="PS00518">
    <property type="entry name" value="ZF_RING_1"/>
    <property type="match status" value="1"/>
</dbReference>
<dbReference type="Gene3D" id="3.30.40.10">
    <property type="entry name" value="Zinc/RING finger domain, C3HC4 (zinc finger)"/>
    <property type="match status" value="1"/>
</dbReference>
<dbReference type="Gene3D" id="2.40.100.10">
    <property type="entry name" value="Cyclophilin-like"/>
    <property type="match status" value="1"/>
</dbReference>
<dbReference type="GO" id="GO:0061630">
    <property type="term" value="F:ubiquitin protein ligase activity"/>
    <property type="evidence" value="ECO:0007669"/>
    <property type="project" value="TreeGrafter"/>
</dbReference>
<dbReference type="GO" id="GO:0003755">
    <property type="term" value="F:peptidyl-prolyl cis-trans isomerase activity"/>
    <property type="evidence" value="ECO:0007669"/>
    <property type="project" value="InterPro"/>
</dbReference>
<gene>
    <name evidence="8" type="ORF">GHT06_010066</name>
</gene>